<dbReference type="Gene3D" id="3.20.80.10">
    <property type="entry name" value="Regulatory factor, effector binding domain"/>
    <property type="match status" value="1"/>
</dbReference>
<sequence length="269" mass="31898">MIKKLYKTSEFAELCGVKKHTLYHYDEIELLKPSITHENGYRYYTIDQFEKFNIISVLKKAGTPLEEIKQYLNDLDTNTFLNVLHRKLMDLQEEVKKIEKMCSMLRNVISTMEIHLNVNTEKIEIVNCEEEYLIATKIPEAVLTDEKTMLQGIGNHLQYCLLHDYNFHVGEIVLEKNIKQGIFRESYYYSLIKNKVDDERLFIKPKGNYAVMYHQGSYDSLYKTYQNMKNQLEEQGYHIVGNIYEEDLIDYLSEHNAENYIQKISMQVI</sequence>
<dbReference type="InterPro" id="IPR047057">
    <property type="entry name" value="MerR_fam"/>
</dbReference>
<dbReference type="SUPFAM" id="SSF46955">
    <property type="entry name" value="Putative DNA-binding domain"/>
    <property type="match status" value="1"/>
</dbReference>
<dbReference type="SMART" id="SM00422">
    <property type="entry name" value="HTH_MERR"/>
    <property type="match status" value="1"/>
</dbReference>
<dbReference type="Pfam" id="PF06445">
    <property type="entry name" value="GyrI-like"/>
    <property type="match status" value="1"/>
</dbReference>
<dbReference type="InterPro" id="IPR000551">
    <property type="entry name" value="MerR-type_HTH_dom"/>
</dbReference>
<dbReference type="Gene3D" id="1.10.1660.10">
    <property type="match status" value="1"/>
</dbReference>
<dbReference type="InterPro" id="IPR029442">
    <property type="entry name" value="GyrI-like"/>
</dbReference>
<keyword evidence="1" id="KW-0238">DNA-binding</keyword>
<dbReference type="Pfam" id="PF13411">
    <property type="entry name" value="MerR_1"/>
    <property type="match status" value="1"/>
</dbReference>
<dbReference type="GO" id="GO:0003677">
    <property type="term" value="F:DNA binding"/>
    <property type="evidence" value="ECO:0007669"/>
    <property type="project" value="UniProtKB-KW"/>
</dbReference>
<dbReference type="InterPro" id="IPR011256">
    <property type="entry name" value="Reg_factor_effector_dom_sf"/>
</dbReference>
<evidence type="ECO:0000313" key="2">
    <source>
        <dbReference type="EMBL" id="VYU70020.1"/>
    </source>
</evidence>
<organism evidence="2">
    <name type="scientific">Clostridioides difficile</name>
    <name type="common">Peptoclostridium difficile</name>
    <dbReference type="NCBI Taxonomy" id="1496"/>
    <lineage>
        <taxon>Bacteria</taxon>
        <taxon>Bacillati</taxon>
        <taxon>Bacillota</taxon>
        <taxon>Clostridia</taxon>
        <taxon>Peptostreptococcales</taxon>
        <taxon>Peptostreptococcaceae</taxon>
        <taxon>Clostridioides</taxon>
    </lineage>
</organism>
<dbReference type="CDD" id="cd04782">
    <property type="entry name" value="HTH_BltR"/>
    <property type="match status" value="1"/>
</dbReference>
<dbReference type="PANTHER" id="PTHR30204">
    <property type="entry name" value="REDOX-CYCLING DRUG-SENSING TRANSCRIPTIONAL ACTIVATOR SOXR"/>
    <property type="match status" value="1"/>
</dbReference>
<dbReference type="PANTHER" id="PTHR30204:SF85">
    <property type="entry name" value="MULTIDRUG-EFFLUX TRANSPORTER 2 REGULATOR"/>
    <property type="match status" value="1"/>
</dbReference>
<gene>
    <name evidence="2" type="primary">mta_2</name>
    <name evidence="2" type="ORF">PDLFYP43_01012</name>
</gene>
<reference evidence="2" key="1">
    <citation type="submission" date="2019-11" db="EMBL/GenBank/DDBJ databases">
        <authorList>
            <person name="Feng L."/>
        </authorList>
    </citation>
    <scope>NUCLEOTIDE SEQUENCE</scope>
    <source>
        <strain evidence="2">PdifficileLFYP43</strain>
    </source>
</reference>
<protein>
    <submittedName>
        <fullName evidence="2">HTH-type transcriptional activator mta</fullName>
    </submittedName>
</protein>
<dbReference type="PROSITE" id="PS50937">
    <property type="entry name" value="HTH_MERR_2"/>
    <property type="match status" value="1"/>
</dbReference>
<evidence type="ECO:0000256" key="1">
    <source>
        <dbReference type="ARBA" id="ARBA00023125"/>
    </source>
</evidence>
<dbReference type="SUPFAM" id="SSF55136">
    <property type="entry name" value="Probable bacterial effector-binding domain"/>
    <property type="match status" value="1"/>
</dbReference>
<dbReference type="RefSeq" id="WP_003435156.1">
    <property type="nucleotide sequence ID" value="NZ_BIQI01000017.1"/>
</dbReference>
<dbReference type="GO" id="GO:0003700">
    <property type="term" value="F:DNA-binding transcription factor activity"/>
    <property type="evidence" value="ECO:0007669"/>
    <property type="project" value="InterPro"/>
</dbReference>
<dbReference type="EMBL" id="CACRUR010000024">
    <property type="protein sequence ID" value="VYU70020.1"/>
    <property type="molecule type" value="Genomic_DNA"/>
</dbReference>
<dbReference type="InterPro" id="IPR009061">
    <property type="entry name" value="DNA-bd_dom_put_sf"/>
</dbReference>
<dbReference type="AlphaFoldDB" id="A0A6N3H1J1"/>
<proteinExistence type="predicted"/>
<accession>A0A6N3H1J1</accession>
<name>A0A6N3H1J1_CLODI</name>